<dbReference type="InterPro" id="IPR006015">
    <property type="entry name" value="Universal_stress_UspA"/>
</dbReference>
<dbReference type="Proteomes" id="UP000000379">
    <property type="component" value="Chromosome"/>
</dbReference>
<proteinExistence type="inferred from homology"/>
<reference evidence="5 6" key="2">
    <citation type="journal article" date="2011" name="Stand. Genomic Sci.">
        <title>Complete genome sequence of Truepera radiovictrix type strain (RQ-24).</title>
        <authorList>
            <person name="Ivanova N."/>
            <person name="Rohde C."/>
            <person name="Munk C."/>
            <person name="Nolan M."/>
            <person name="Lucas S."/>
            <person name="Del Rio T.G."/>
            <person name="Tice H."/>
            <person name="Deshpande S."/>
            <person name="Cheng J.F."/>
            <person name="Tapia R."/>
            <person name="Han C."/>
            <person name="Goodwin L."/>
            <person name="Pitluck S."/>
            <person name="Liolios K."/>
            <person name="Mavromatis K."/>
            <person name="Mikhailova N."/>
            <person name="Pati A."/>
            <person name="Chen A."/>
            <person name="Palaniappan K."/>
            <person name="Land M."/>
            <person name="Hauser L."/>
            <person name="Chang Y.J."/>
            <person name="Jeffries C.D."/>
            <person name="Brambilla E."/>
            <person name="Rohde M."/>
            <person name="Goker M."/>
            <person name="Tindall B.J."/>
            <person name="Woyke T."/>
            <person name="Bristow J."/>
            <person name="Eisen J.A."/>
            <person name="Markowitz V."/>
            <person name="Hugenholtz P."/>
            <person name="Kyrpides N.C."/>
            <person name="Klenk H.P."/>
            <person name="Lapidus A."/>
        </authorList>
    </citation>
    <scope>NUCLEOTIDE SEQUENCE [LARGE SCALE GENOMIC DNA]</scope>
    <source>
        <strain evidence="6">DSM 17093 / CIP 108686 / LMG 22925 / RQ-24</strain>
    </source>
</reference>
<dbReference type="GO" id="GO:0005524">
    <property type="term" value="F:ATP binding"/>
    <property type="evidence" value="ECO:0007669"/>
    <property type="project" value="UniProtKB-KW"/>
</dbReference>
<keyword evidence="2" id="KW-0547">Nucleotide-binding</keyword>
<organism evidence="5 6">
    <name type="scientific">Truepera radiovictrix (strain DSM 17093 / CIP 108686 / LMG 22925 / RQ-24)</name>
    <dbReference type="NCBI Taxonomy" id="649638"/>
    <lineage>
        <taxon>Bacteria</taxon>
        <taxon>Thermotogati</taxon>
        <taxon>Deinococcota</taxon>
        <taxon>Deinococci</taxon>
        <taxon>Trueperales</taxon>
        <taxon>Trueperaceae</taxon>
        <taxon>Truepera</taxon>
    </lineage>
</organism>
<keyword evidence="6" id="KW-1185">Reference proteome</keyword>
<dbReference type="EMBL" id="CP002049">
    <property type="protein sequence ID" value="ADI14913.1"/>
    <property type="molecule type" value="Genomic_DNA"/>
</dbReference>
<dbReference type="CDD" id="cd00293">
    <property type="entry name" value="USP-like"/>
    <property type="match status" value="1"/>
</dbReference>
<dbReference type="OrthoDB" id="9808582at2"/>
<dbReference type="AlphaFoldDB" id="D7CQC9"/>
<protein>
    <submittedName>
        <fullName evidence="5">UspA domain protein</fullName>
    </submittedName>
</protein>
<feature type="domain" description="UspA" evidence="4">
    <location>
        <begin position="1"/>
        <end position="142"/>
    </location>
</feature>
<name>D7CQC9_TRURR</name>
<dbReference type="KEGG" id="tra:Trad_1795"/>
<gene>
    <name evidence="5" type="ordered locus">Trad_1795</name>
</gene>
<sequence>MKRMLMPTDGSACSEAAIRQGLTLAKALGATVTFLYALEDPALPMYATPGALAYEPQLYEDLKRAAEEALARAQVLAQEAGVPCQVQLAERQHPVEAIHKAEDAHDLVVMGTHGRRGFNRFVFGSVAEGALRRAKKPYLMIRHPEDGA</sequence>
<dbReference type="RefSeq" id="WP_013178279.1">
    <property type="nucleotide sequence ID" value="NC_014221.1"/>
</dbReference>
<dbReference type="PANTHER" id="PTHR46268">
    <property type="entry name" value="STRESS RESPONSE PROTEIN NHAX"/>
    <property type="match status" value="1"/>
</dbReference>
<evidence type="ECO:0000313" key="5">
    <source>
        <dbReference type="EMBL" id="ADI14913.1"/>
    </source>
</evidence>
<evidence type="ECO:0000256" key="2">
    <source>
        <dbReference type="ARBA" id="ARBA00022741"/>
    </source>
</evidence>
<dbReference type="PANTHER" id="PTHR46268:SF27">
    <property type="entry name" value="UNIVERSAL STRESS PROTEIN RV2623"/>
    <property type="match status" value="1"/>
</dbReference>
<comment type="similarity">
    <text evidence="1">Belongs to the universal stress protein A family.</text>
</comment>
<dbReference type="Pfam" id="PF00582">
    <property type="entry name" value="Usp"/>
    <property type="match status" value="1"/>
</dbReference>
<dbReference type="HOGENOM" id="CLU_049301_11_0_0"/>
<accession>D7CQC9</accession>
<evidence type="ECO:0000259" key="4">
    <source>
        <dbReference type="Pfam" id="PF00582"/>
    </source>
</evidence>
<dbReference type="InterPro" id="IPR014729">
    <property type="entry name" value="Rossmann-like_a/b/a_fold"/>
</dbReference>
<dbReference type="STRING" id="649638.Trad_1795"/>
<dbReference type="eggNOG" id="COG0589">
    <property type="taxonomic scope" value="Bacteria"/>
</dbReference>
<dbReference type="InterPro" id="IPR006016">
    <property type="entry name" value="UspA"/>
</dbReference>
<evidence type="ECO:0000313" key="6">
    <source>
        <dbReference type="Proteomes" id="UP000000379"/>
    </source>
</evidence>
<reference evidence="6" key="1">
    <citation type="submission" date="2010-05" db="EMBL/GenBank/DDBJ databases">
        <title>The complete genome of Truepera radiovictris DSM 17093.</title>
        <authorList>
            <consortium name="US DOE Joint Genome Institute (JGI-PGF)"/>
            <person name="Lucas S."/>
            <person name="Copeland A."/>
            <person name="Lapidus A."/>
            <person name="Glavina del Rio T."/>
            <person name="Dalin E."/>
            <person name="Tice H."/>
            <person name="Bruce D."/>
            <person name="Goodwin L."/>
            <person name="Pitluck S."/>
            <person name="Kyrpides N."/>
            <person name="Mavromatis K."/>
            <person name="Ovchinnikova G."/>
            <person name="Munk A.C."/>
            <person name="Detter J.C."/>
            <person name="Han C."/>
            <person name="Tapia R."/>
            <person name="Land M."/>
            <person name="Hauser L."/>
            <person name="Markowitz V."/>
            <person name="Cheng J.-F."/>
            <person name="Hugenholtz P."/>
            <person name="Woyke T."/>
            <person name="Wu D."/>
            <person name="Tindall B."/>
            <person name="Pomrenke H.G."/>
            <person name="Brambilla E."/>
            <person name="Klenk H.-P."/>
            <person name="Eisen J.A."/>
        </authorList>
    </citation>
    <scope>NUCLEOTIDE SEQUENCE [LARGE SCALE GENOMIC DNA]</scope>
    <source>
        <strain evidence="6">DSM 17093 / CIP 108686 / LMG 22925 / RQ-24</strain>
    </source>
</reference>
<evidence type="ECO:0000256" key="3">
    <source>
        <dbReference type="ARBA" id="ARBA00022840"/>
    </source>
</evidence>
<keyword evidence="3" id="KW-0067">ATP-binding</keyword>
<dbReference type="PRINTS" id="PR01438">
    <property type="entry name" value="UNVRSLSTRESS"/>
</dbReference>
<dbReference type="SUPFAM" id="SSF52402">
    <property type="entry name" value="Adenine nucleotide alpha hydrolases-like"/>
    <property type="match status" value="1"/>
</dbReference>
<dbReference type="Gene3D" id="3.40.50.620">
    <property type="entry name" value="HUPs"/>
    <property type="match status" value="1"/>
</dbReference>
<evidence type="ECO:0000256" key="1">
    <source>
        <dbReference type="ARBA" id="ARBA00008791"/>
    </source>
</evidence>